<protein>
    <submittedName>
        <fullName evidence="2">Amidohydrolase family protein</fullName>
    </submittedName>
</protein>
<dbReference type="Pfam" id="PF01979">
    <property type="entry name" value="Amidohydro_1"/>
    <property type="match status" value="1"/>
</dbReference>
<dbReference type="Gene3D" id="3.20.20.140">
    <property type="entry name" value="Metal-dependent hydrolases"/>
    <property type="match status" value="1"/>
</dbReference>
<feature type="domain" description="Pterin-binding" evidence="1">
    <location>
        <begin position="163"/>
        <end position="422"/>
    </location>
</feature>
<gene>
    <name evidence="2" type="ORF">V1I91_12195</name>
</gene>
<dbReference type="SUPFAM" id="SSF51338">
    <property type="entry name" value="Composite domain of metallo-dependent hydrolases"/>
    <property type="match status" value="1"/>
</dbReference>
<name>A0ABU7IV19_9FLAO</name>
<keyword evidence="3" id="KW-1185">Reference proteome</keyword>
<dbReference type="CDD" id="cd01299">
    <property type="entry name" value="Met_dep_hydrolase_A"/>
    <property type="match status" value="1"/>
</dbReference>
<dbReference type="EMBL" id="JAZDDG010000005">
    <property type="protein sequence ID" value="MEE1976837.1"/>
    <property type="molecule type" value="Genomic_DNA"/>
</dbReference>
<dbReference type="PROSITE" id="PS50972">
    <property type="entry name" value="PTERIN_BINDING"/>
    <property type="match status" value="1"/>
</dbReference>
<dbReference type="InterPro" id="IPR000489">
    <property type="entry name" value="Pterin-binding_dom"/>
</dbReference>
<dbReference type="Proteomes" id="UP001356308">
    <property type="component" value="Unassembled WGS sequence"/>
</dbReference>
<reference evidence="2 3" key="1">
    <citation type="submission" date="2024-01" db="EMBL/GenBank/DDBJ databases">
        <title>Maribacter spp. originated from different algae showed divergent polysaccharides utilization ability.</title>
        <authorList>
            <person name="Wang H."/>
            <person name="Wu Y."/>
        </authorList>
    </citation>
    <scope>NUCLEOTIDE SEQUENCE [LARGE SCALE GENOMIC DNA]</scope>
    <source>
        <strain evidence="2 3">PR1</strain>
    </source>
</reference>
<organism evidence="2 3">
    <name type="scientific">Maribacter cobaltidurans</name>
    <dbReference type="NCBI Taxonomy" id="1178778"/>
    <lineage>
        <taxon>Bacteria</taxon>
        <taxon>Pseudomonadati</taxon>
        <taxon>Bacteroidota</taxon>
        <taxon>Flavobacteriia</taxon>
        <taxon>Flavobacteriales</taxon>
        <taxon>Flavobacteriaceae</taxon>
        <taxon>Maribacter</taxon>
    </lineage>
</organism>
<proteinExistence type="predicted"/>
<dbReference type="InterPro" id="IPR006680">
    <property type="entry name" value="Amidohydro-rel"/>
</dbReference>
<dbReference type="InterPro" id="IPR051781">
    <property type="entry name" value="Metallo-dep_Hydrolase"/>
</dbReference>
<evidence type="ECO:0000313" key="2">
    <source>
        <dbReference type="EMBL" id="MEE1976837.1"/>
    </source>
</evidence>
<comment type="caution">
    <text evidence="2">The sequence shown here is derived from an EMBL/GenBank/DDBJ whole genome shotgun (WGS) entry which is preliminary data.</text>
</comment>
<evidence type="ECO:0000313" key="3">
    <source>
        <dbReference type="Proteomes" id="UP001356308"/>
    </source>
</evidence>
<dbReference type="SUPFAM" id="SSF51556">
    <property type="entry name" value="Metallo-dependent hydrolases"/>
    <property type="match status" value="1"/>
</dbReference>
<dbReference type="InterPro" id="IPR032466">
    <property type="entry name" value="Metal_Hydrolase"/>
</dbReference>
<dbReference type="PANTHER" id="PTHR43135:SF3">
    <property type="entry name" value="ALPHA-D-RIBOSE 1-METHYLPHOSPHONATE 5-TRIPHOSPHATE DIPHOSPHATASE"/>
    <property type="match status" value="1"/>
</dbReference>
<sequence>MQRTIKSIRIWTLLLLFFLTQSYAQTLLKPDRVFDGTDIHENWVVLVEGTTITFTGALSGLKKPKGTQEIDLAGTTLMPGIIEGHSHLLLHPYNETDWNDQVLKESPVERAIRGSVHAKNSLMAGITTMRDLGAEGAGYTDVYLKKTIEDAIIVGPRLLVAGPAIVATGAYGPKGFHDGVTVTLGAEPISGKEEAIKTVRTQMGNGADLIKIYADYRWTPGADSQPTFLQEEIDAMVETAESAGKYVVAHAGTPEGMKRAILGGVETIEHGDGGTLEIFKLMKEKGIGLCPTLAAGDAITRYRGWDKGKDPEPERITQKKKSFKLALESGVQIVFGGDVGVFTHGENYREMELMVEYGMKPQDVLVSATSGNAAIFHLNQLGQLKKGFLADIIAVKGNPFKNIEAMRQTPFVMKDGVIYKGN</sequence>
<accession>A0ABU7IV19</accession>
<dbReference type="InterPro" id="IPR057744">
    <property type="entry name" value="OTAase-like"/>
</dbReference>
<dbReference type="RefSeq" id="WP_272651530.1">
    <property type="nucleotide sequence ID" value="NZ_JAZDDG010000005.1"/>
</dbReference>
<dbReference type="Gene3D" id="2.30.40.10">
    <property type="entry name" value="Urease, subunit C, domain 1"/>
    <property type="match status" value="2"/>
</dbReference>
<evidence type="ECO:0000259" key="1">
    <source>
        <dbReference type="PROSITE" id="PS50972"/>
    </source>
</evidence>
<dbReference type="InterPro" id="IPR011059">
    <property type="entry name" value="Metal-dep_hydrolase_composite"/>
</dbReference>
<dbReference type="PANTHER" id="PTHR43135">
    <property type="entry name" value="ALPHA-D-RIBOSE 1-METHYLPHOSPHONATE 5-TRIPHOSPHATE DIPHOSPHATASE"/>
    <property type="match status" value="1"/>
</dbReference>